<feature type="transmembrane region" description="Helical" evidence="1">
    <location>
        <begin position="451"/>
        <end position="476"/>
    </location>
</feature>
<feature type="transmembrane region" description="Helical" evidence="1">
    <location>
        <begin position="386"/>
        <end position="404"/>
    </location>
</feature>
<feature type="transmembrane region" description="Helical" evidence="1">
    <location>
        <begin position="184"/>
        <end position="208"/>
    </location>
</feature>
<dbReference type="EMBL" id="JBAPLV010000035">
    <property type="protein sequence ID" value="MEI4281054.1"/>
    <property type="molecule type" value="Genomic_DNA"/>
</dbReference>
<dbReference type="InterPro" id="IPR046264">
    <property type="entry name" value="DUF6297"/>
</dbReference>
<accession>A0ABU8EDW3</accession>
<feature type="transmembrane region" description="Helical" evidence="1">
    <location>
        <begin position="156"/>
        <end position="177"/>
    </location>
</feature>
<reference evidence="2 3" key="1">
    <citation type="submission" date="2024-03" db="EMBL/GenBank/DDBJ databases">
        <title>Draft genome sequence of Klenkia terrae.</title>
        <authorList>
            <person name="Duangmal K."/>
            <person name="Chantavorakit T."/>
        </authorList>
    </citation>
    <scope>NUCLEOTIDE SEQUENCE [LARGE SCALE GENOMIC DNA]</scope>
    <source>
        <strain evidence="2 3">JCM 17786</strain>
    </source>
</reference>
<evidence type="ECO:0000313" key="3">
    <source>
        <dbReference type="Proteomes" id="UP001373496"/>
    </source>
</evidence>
<feature type="transmembrane region" description="Helical" evidence="1">
    <location>
        <begin position="37"/>
        <end position="58"/>
    </location>
</feature>
<dbReference type="Pfam" id="PF19814">
    <property type="entry name" value="DUF6297"/>
    <property type="match status" value="1"/>
</dbReference>
<sequence length="507" mass="50984">MNADPTLELSGAGVRRFTRRATAERADTSWLTLGGDVLSALTTAAVVVAVFGGAFASLRERIAARPETGSAVLPGELTALVAAVLVTAAVVALLSRLGPVSATPATAAWWLPLPAGRRGLLRGELRKVGLVAVVAAVVVALPVVLAAPQAPSVPEVSVTVAGAALLALAVVGGLVVLQAGGRTGWVAPVTGALATVVVVVPAVGGTLVDGWDWVPSAPDVPLPLLIGVPAVLAVAGLVAADRVSDRLAAGALRERGTAVFVASASALSLDTRELGRALGTPVHPPRRQRSWSWVKEPWQAVVAGDLAVFSRSPWRWGQLAIGTALPVLAARTRGLGEVPGLVAVAVVIGWGLAAVALGEPSRRAHGSPAADRAMPLSSQDVVRARAIVPLAGMALVCGVSAGVVGLGWEWAVLGVLTAPAWAGAAVRGGYRPELDWSGPVLSSPMGAVPTSVGVTLVRGLDLGVLGTIPFIVALLLGEAPQLLQGIALVVAAGLGALAVGTAQRRSS</sequence>
<keyword evidence="1" id="KW-1133">Transmembrane helix</keyword>
<organism evidence="2 3">
    <name type="scientific">Klenkia terrae</name>
    <dbReference type="NCBI Taxonomy" id="1052259"/>
    <lineage>
        <taxon>Bacteria</taxon>
        <taxon>Bacillati</taxon>
        <taxon>Actinomycetota</taxon>
        <taxon>Actinomycetes</taxon>
        <taxon>Geodermatophilales</taxon>
        <taxon>Geodermatophilaceae</taxon>
        <taxon>Klenkia</taxon>
    </lineage>
</organism>
<dbReference type="RefSeq" id="WP_225233811.1">
    <property type="nucleotide sequence ID" value="NZ_JBAPLV010000035.1"/>
</dbReference>
<gene>
    <name evidence="2" type="ORF">UXQ13_21465</name>
</gene>
<keyword evidence="3" id="KW-1185">Reference proteome</keyword>
<keyword evidence="1" id="KW-0472">Membrane</keyword>
<protein>
    <submittedName>
        <fullName evidence="2">DUF6297 family protein</fullName>
    </submittedName>
</protein>
<feature type="transmembrane region" description="Helical" evidence="1">
    <location>
        <begin position="220"/>
        <end position="240"/>
    </location>
</feature>
<feature type="transmembrane region" description="Helical" evidence="1">
    <location>
        <begin position="128"/>
        <end position="150"/>
    </location>
</feature>
<proteinExistence type="predicted"/>
<evidence type="ECO:0000313" key="2">
    <source>
        <dbReference type="EMBL" id="MEI4281054.1"/>
    </source>
</evidence>
<evidence type="ECO:0000256" key="1">
    <source>
        <dbReference type="SAM" id="Phobius"/>
    </source>
</evidence>
<feature type="transmembrane region" description="Helical" evidence="1">
    <location>
        <begin position="482"/>
        <end position="502"/>
    </location>
</feature>
<dbReference type="Proteomes" id="UP001373496">
    <property type="component" value="Unassembled WGS sequence"/>
</dbReference>
<comment type="caution">
    <text evidence="2">The sequence shown here is derived from an EMBL/GenBank/DDBJ whole genome shotgun (WGS) entry which is preliminary data.</text>
</comment>
<keyword evidence="1" id="KW-0812">Transmembrane</keyword>
<feature type="transmembrane region" description="Helical" evidence="1">
    <location>
        <begin position="338"/>
        <end position="357"/>
    </location>
</feature>
<feature type="transmembrane region" description="Helical" evidence="1">
    <location>
        <begin position="70"/>
        <end position="94"/>
    </location>
</feature>
<name>A0ABU8EDW3_9ACTN</name>
<feature type="transmembrane region" description="Helical" evidence="1">
    <location>
        <begin position="100"/>
        <end position="116"/>
    </location>
</feature>